<evidence type="ECO:0000313" key="3">
    <source>
        <dbReference type="Proteomes" id="UP000295254"/>
    </source>
</evidence>
<protein>
    <submittedName>
        <fullName evidence="2">Uncharacterized protein</fullName>
    </submittedName>
</protein>
<organism evidence="2 3">
    <name type="scientific">Pseudomonas vancouverensis</name>
    <dbReference type="NCBI Taxonomy" id="95300"/>
    <lineage>
        <taxon>Bacteria</taxon>
        <taxon>Pseudomonadati</taxon>
        <taxon>Pseudomonadota</taxon>
        <taxon>Gammaproteobacteria</taxon>
        <taxon>Pseudomonadales</taxon>
        <taxon>Pseudomonadaceae</taxon>
        <taxon>Pseudomonas</taxon>
    </lineage>
</organism>
<dbReference type="Proteomes" id="UP000295254">
    <property type="component" value="Unassembled WGS sequence"/>
</dbReference>
<evidence type="ECO:0000313" key="2">
    <source>
        <dbReference type="EMBL" id="TDB67187.1"/>
    </source>
</evidence>
<feature type="region of interest" description="Disordered" evidence="1">
    <location>
        <begin position="23"/>
        <end position="55"/>
    </location>
</feature>
<dbReference type="AlphaFoldDB" id="A0A1H2MVN1"/>
<name>A0A1H2MVN1_PSEVA</name>
<dbReference type="OrthoDB" id="6946224at2"/>
<dbReference type="RefSeq" id="WP_093218202.1">
    <property type="nucleotide sequence ID" value="NZ_LT629803.1"/>
</dbReference>
<gene>
    <name evidence="2" type="ORF">EIY72_03825</name>
</gene>
<comment type="caution">
    <text evidence="2">The sequence shown here is derived from an EMBL/GenBank/DDBJ whole genome shotgun (WGS) entry which is preliminary data.</text>
</comment>
<dbReference type="EMBL" id="RRZK01000005">
    <property type="protein sequence ID" value="TDB67187.1"/>
    <property type="molecule type" value="Genomic_DNA"/>
</dbReference>
<reference evidence="3" key="1">
    <citation type="journal article" date="2019" name="bioRxiv">
        <title>Bacterially produced spermidine induces plant systemic susceptibility to pathogens.</title>
        <authorList>
            <person name="Melnyk R.A."/>
            <person name="Beskrovnaya P.A."/>
            <person name="Liu Z."/>
            <person name="Song Y."/>
            <person name="Haney C.H."/>
        </authorList>
    </citation>
    <scope>NUCLEOTIDE SEQUENCE [LARGE SCALE GENOMIC DNA]</scope>
    <source>
        <strain evidence="3">Dha-51</strain>
    </source>
</reference>
<accession>A0A1H2MVN1</accession>
<dbReference type="STRING" id="95300.SAMN05216558_1311"/>
<evidence type="ECO:0000256" key="1">
    <source>
        <dbReference type="SAM" id="MobiDB-lite"/>
    </source>
</evidence>
<keyword evidence="3" id="KW-1185">Reference proteome</keyword>
<sequence>MSLNNFSNDLTVVTINGRQIQDWGDTATPYTDAPIDPRSQLRRGQGGNAVRLDRQNPGREVNVYLNPGSSDSAYVQGLLNSNANITLTFTQIGTLETALGSEGVLVNDGQRGRAGSTITDDQFTMQFNIWEATRG</sequence>
<proteinExistence type="predicted"/>